<reference evidence="2" key="1">
    <citation type="submission" date="2016-06" db="EMBL/GenBank/DDBJ databases">
        <title>Parallel loss of symbiosis genes in relatives of nitrogen-fixing non-legume Parasponia.</title>
        <authorList>
            <person name="Van Velzen R."/>
            <person name="Holmer R."/>
            <person name="Bu F."/>
            <person name="Rutten L."/>
            <person name="Van Zeijl A."/>
            <person name="Liu W."/>
            <person name="Santuari L."/>
            <person name="Cao Q."/>
            <person name="Sharma T."/>
            <person name="Shen D."/>
            <person name="Roswanjaya Y."/>
            <person name="Wardhani T."/>
            <person name="Kalhor M.S."/>
            <person name="Jansen J."/>
            <person name="Van den Hoogen J."/>
            <person name="Gungor B."/>
            <person name="Hartog M."/>
            <person name="Hontelez J."/>
            <person name="Verver J."/>
            <person name="Yang W.-C."/>
            <person name="Schijlen E."/>
            <person name="Repin R."/>
            <person name="Schilthuizen M."/>
            <person name="Schranz E."/>
            <person name="Heidstra R."/>
            <person name="Miyata K."/>
            <person name="Fedorova E."/>
            <person name="Kohlen W."/>
            <person name="Bisseling T."/>
            <person name="Smit S."/>
            <person name="Geurts R."/>
        </authorList>
    </citation>
    <scope>NUCLEOTIDE SEQUENCE [LARGE SCALE GENOMIC DNA]</scope>
    <source>
        <strain evidence="2">cv. WU1-14</strain>
    </source>
</reference>
<evidence type="ECO:0000313" key="2">
    <source>
        <dbReference type="Proteomes" id="UP000237105"/>
    </source>
</evidence>
<organism evidence="1 2">
    <name type="scientific">Parasponia andersonii</name>
    <name type="common">Sponia andersonii</name>
    <dbReference type="NCBI Taxonomy" id="3476"/>
    <lineage>
        <taxon>Eukaryota</taxon>
        <taxon>Viridiplantae</taxon>
        <taxon>Streptophyta</taxon>
        <taxon>Embryophyta</taxon>
        <taxon>Tracheophyta</taxon>
        <taxon>Spermatophyta</taxon>
        <taxon>Magnoliopsida</taxon>
        <taxon>eudicotyledons</taxon>
        <taxon>Gunneridae</taxon>
        <taxon>Pentapetalae</taxon>
        <taxon>rosids</taxon>
        <taxon>fabids</taxon>
        <taxon>Rosales</taxon>
        <taxon>Cannabaceae</taxon>
        <taxon>Parasponia</taxon>
    </lineage>
</organism>
<protein>
    <submittedName>
        <fullName evidence="1">Uncharacterized protein</fullName>
    </submittedName>
</protein>
<accession>A0A2P5DUU4</accession>
<proteinExistence type="predicted"/>
<evidence type="ECO:0000313" key="1">
    <source>
        <dbReference type="EMBL" id="PON77019.1"/>
    </source>
</evidence>
<dbReference type="Proteomes" id="UP000237105">
    <property type="component" value="Unassembled WGS sequence"/>
</dbReference>
<dbReference type="AlphaFoldDB" id="A0A2P5DUU4"/>
<name>A0A2P5DUU4_PARAD</name>
<sequence>MILPNLRALLLTPSSPSCEGLATSPKLLNPYFDLVDRAVGGNSYGTFAEPGPTLVYLFCKNSDKRFKSLLMAKAI</sequence>
<keyword evidence="2" id="KW-1185">Reference proteome</keyword>
<comment type="caution">
    <text evidence="1">The sequence shown here is derived from an EMBL/GenBank/DDBJ whole genome shotgun (WGS) entry which is preliminary data.</text>
</comment>
<gene>
    <name evidence="1" type="ORF">PanWU01x14_030280</name>
</gene>
<dbReference type="EMBL" id="JXTB01000015">
    <property type="protein sequence ID" value="PON77019.1"/>
    <property type="molecule type" value="Genomic_DNA"/>
</dbReference>